<comment type="function">
    <text evidence="16">Probable transporter of a GTP-driven Fe(2+) uptake system.</text>
</comment>
<keyword evidence="8 16" id="KW-1133">Transmembrane helix</keyword>
<feature type="transmembrane region" description="Helical" evidence="16">
    <location>
        <begin position="371"/>
        <end position="395"/>
    </location>
</feature>
<organism evidence="18 19">
    <name type="scientific">Geomonas silvestris</name>
    <dbReference type="NCBI Taxonomy" id="2740184"/>
    <lineage>
        <taxon>Bacteria</taxon>
        <taxon>Pseudomonadati</taxon>
        <taxon>Thermodesulfobacteriota</taxon>
        <taxon>Desulfuromonadia</taxon>
        <taxon>Geobacterales</taxon>
        <taxon>Geobacteraceae</taxon>
        <taxon>Geomonas</taxon>
    </lineage>
</organism>
<dbReference type="AlphaFoldDB" id="A0A6V8MIN0"/>
<evidence type="ECO:0000256" key="12">
    <source>
        <dbReference type="ARBA" id="ARBA00023136"/>
    </source>
</evidence>
<feature type="domain" description="FeoB-type G" evidence="17">
    <location>
        <begin position="26"/>
        <end position="188"/>
    </location>
</feature>
<comment type="similarity">
    <text evidence="16">Belongs to the TRAFAC class TrmE-Era-EngA-EngB-Septin-like GTPase superfamily. FeoB GTPase (TC 9.A.8) family.</text>
</comment>
<dbReference type="GO" id="GO:0015093">
    <property type="term" value="F:ferrous iron transmembrane transporter activity"/>
    <property type="evidence" value="ECO:0007669"/>
    <property type="project" value="UniProtKB-UniRule"/>
</dbReference>
<dbReference type="Pfam" id="PF17910">
    <property type="entry name" value="FeoB_Cyto"/>
    <property type="match status" value="1"/>
</dbReference>
<feature type="binding site" evidence="14">
    <location>
        <begin position="139"/>
        <end position="142"/>
    </location>
    <ligand>
        <name>GTP</name>
        <dbReference type="ChEBI" id="CHEBI:37565"/>
        <label>1</label>
    </ligand>
</feature>
<keyword evidence="3" id="KW-1003">Cell membrane</keyword>
<dbReference type="Pfam" id="PF07670">
    <property type="entry name" value="Gate"/>
    <property type="match status" value="2"/>
</dbReference>
<evidence type="ECO:0000256" key="3">
    <source>
        <dbReference type="ARBA" id="ARBA00022475"/>
    </source>
</evidence>
<dbReference type="CDD" id="cd01879">
    <property type="entry name" value="FeoB"/>
    <property type="match status" value="1"/>
</dbReference>
<evidence type="ECO:0000256" key="15">
    <source>
        <dbReference type="PIRSR" id="PIRSR603373-2"/>
    </source>
</evidence>
<keyword evidence="11 14" id="KW-0342">GTP-binding</keyword>
<evidence type="ECO:0000256" key="16">
    <source>
        <dbReference type="RuleBase" id="RU362098"/>
    </source>
</evidence>
<feature type="binding site" evidence="14">
    <location>
        <begin position="79"/>
        <end position="82"/>
    </location>
    <ligand>
        <name>GTP</name>
        <dbReference type="ChEBI" id="CHEBI:37565"/>
        <label>1</label>
    </ligand>
</feature>
<dbReference type="PANTHER" id="PTHR43185">
    <property type="entry name" value="FERROUS IRON TRANSPORT PROTEIN B"/>
    <property type="match status" value="1"/>
</dbReference>
<dbReference type="PANTHER" id="PTHR43185:SF1">
    <property type="entry name" value="FE(2+) TRANSPORTER FEOB"/>
    <property type="match status" value="1"/>
</dbReference>
<dbReference type="Pfam" id="PF07664">
    <property type="entry name" value="FeoB_C"/>
    <property type="match status" value="1"/>
</dbReference>
<gene>
    <name evidence="18" type="primary">feoB-2</name>
    <name evidence="18" type="ORF">GMST_22000</name>
</gene>
<dbReference type="Pfam" id="PF02421">
    <property type="entry name" value="FeoB_N"/>
    <property type="match status" value="1"/>
</dbReference>
<dbReference type="Proteomes" id="UP000556026">
    <property type="component" value="Unassembled WGS sequence"/>
</dbReference>
<reference evidence="19" key="1">
    <citation type="submission" date="2020-06" db="EMBL/GenBank/DDBJ databases">
        <title>Draft genomic sequence of Geomonas sp. Red330.</title>
        <authorList>
            <person name="Itoh H."/>
            <person name="Zhenxing X."/>
            <person name="Ushijima N."/>
            <person name="Masuda Y."/>
            <person name="Shiratori Y."/>
            <person name="Senoo K."/>
        </authorList>
    </citation>
    <scope>NUCLEOTIDE SEQUENCE [LARGE SCALE GENOMIC DNA]</scope>
    <source>
        <strain evidence="19">Red330</strain>
    </source>
</reference>
<dbReference type="SUPFAM" id="SSF52540">
    <property type="entry name" value="P-loop containing nucleoside triphosphate hydrolases"/>
    <property type="match status" value="1"/>
</dbReference>
<accession>A0A6V8MIN0</accession>
<keyword evidence="9 16" id="KW-0408">Iron</keyword>
<dbReference type="GO" id="GO:0046872">
    <property type="term" value="F:metal ion binding"/>
    <property type="evidence" value="ECO:0007669"/>
    <property type="project" value="UniProtKB-KW"/>
</dbReference>
<evidence type="ECO:0000313" key="19">
    <source>
        <dbReference type="Proteomes" id="UP000556026"/>
    </source>
</evidence>
<feature type="transmembrane region" description="Helical" evidence="16">
    <location>
        <begin position="305"/>
        <end position="324"/>
    </location>
</feature>
<feature type="binding site" evidence="15">
    <location>
        <position position="44"/>
    </location>
    <ligand>
        <name>Mg(2+)</name>
        <dbReference type="ChEBI" id="CHEBI:18420"/>
        <label>2</label>
    </ligand>
</feature>
<dbReference type="InterPro" id="IPR050860">
    <property type="entry name" value="FeoB_GTPase"/>
</dbReference>
<feature type="binding site" evidence="15">
    <location>
        <position position="48"/>
    </location>
    <ligand>
        <name>Mg(2+)</name>
        <dbReference type="ChEBI" id="CHEBI:18420"/>
        <label>2</label>
    </ligand>
</feature>
<dbReference type="InterPro" id="IPR005225">
    <property type="entry name" value="Small_GTP-bd"/>
</dbReference>
<evidence type="ECO:0000259" key="17">
    <source>
        <dbReference type="PROSITE" id="PS51711"/>
    </source>
</evidence>
<dbReference type="InterPro" id="IPR011642">
    <property type="entry name" value="Gate_dom"/>
</dbReference>
<comment type="caution">
    <text evidence="18">The sequence shown here is derived from an EMBL/GenBank/DDBJ whole genome shotgun (WGS) entry which is preliminary data.</text>
</comment>
<keyword evidence="7 14" id="KW-0547">Nucleotide-binding</keyword>
<dbReference type="GO" id="GO:0005525">
    <property type="term" value="F:GTP binding"/>
    <property type="evidence" value="ECO:0007669"/>
    <property type="project" value="UniProtKB-KW"/>
</dbReference>
<keyword evidence="15" id="KW-0479">Metal-binding</keyword>
<feature type="binding site" evidence="15">
    <location>
        <position position="45"/>
    </location>
    <ligand>
        <name>Mg(2+)</name>
        <dbReference type="ChEBI" id="CHEBI:18420"/>
        <label>2</label>
    </ligand>
</feature>
<keyword evidence="12 16" id="KW-0472">Membrane</keyword>
<feature type="transmembrane region" description="Helical" evidence="16">
    <location>
        <begin position="415"/>
        <end position="437"/>
    </location>
</feature>
<feature type="binding site" evidence="14">
    <location>
        <begin position="58"/>
        <end position="62"/>
    </location>
    <ligand>
        <name>GTP</name>
        <dbReference type="ChEBI" id="CHEBI:37565"/>
        <label>1</label>
    </ligand>
</feature>
<keyword evidence="10" id="KW-0406">Ion transport</keyword>
<evidence type="ECO:0000256" key="13">
    <source>
        <dbReference type="NCBIfam" id="TIGR00437"/>
    </source>
</evidence>
<evidence type="ECO:0000256" key="8">
    <source>
        <dbReference type="ARBA" id="ARBA00022989"/>
    </source>
</evidence>
<keyword evidence="19" id="KW-1185">Reference proteome</keyword>
<keyword evidence="2 16" id="KW-0813">Transport</keyword>
<keyword evidence="6 16" id="KW-0812">Transmembrane</keyword>
<dbReference type="InterPro" id="IPR011640">
    <property type="entry name" value="Fe2_transport_prot_B_C"/>
</dbReference>
<evidence type="ECO:0000256" key="4">
    <source>
        <dbReference type="ARBA" id="ARBA00022496"/>
    </source>
</evidence>
<evidence type="ECO:0000256" key="2">
    <source>
        <dbReference type="ARBA" id="ARBA00022448"/>
    </source>
</evidence>
<feature type="transmembrane region" description="Helical" evidence="16">
    <location>
        <begin position="539"/>
        <end position="558"/>
    </location>
</feature>
<dbReference type="InterPro" id="IPR041069">
    <property type="entry name" value="FeoB_Cyto"/>
</dbReference>
<dbReference type="RefSeq" id="WP_183354694.1">
    <property type="nucleotide sequence ID" value="NZ_BLXX01000005.1"/>
</dbReference>
<feature type="transmembrane region" description="Helical" evidence="16">
    <location>
        <begin position="686"/>
        <end position="709"/>
    </location>
</feature>
<evidence type="ECO:0000256" key="9">
    <source>
        <dbReference type="ARBA" id="ARBA00023004"/>
    </source>
</evidence>
<keyword evidence="4 16" id="KW-0410">Iron transport</keyword>
<dbReference type="GO" id="GO:0005886">
    <property type="term" value="C:plasma membrane"/>
    <property type="evidence" value="ECO:0007669"/>
    <property type="project" value="UniProtKB-SubCell"/>
</dbReference>
<feature type="transmembrane region" description="Helical" evidence="16">
    <location>
        <begin position="449"/>
        <end position="475"/>
    </location>
</feature>
<evidence type="ECO:0000256" key="11">
    <source>
        <dbReference type="ARBA" id="ARBA00023134"/>
    </source>
</evidence>
<feature type="transmembrane region" description="Helical" evidence="16">
    <location>
        <begin position="482"/>
        <end position="501"/>
    </location>
</feature>
<feature type="binding site" evidence="14">
    <location>
        <begin position="168"/>
        <end position="170"/>
    </location>
    <ligand>
        <name>GTP</name>
        <dbReference type="ChEBI" id="CHEBI:37565"/>
        <label>1</label>
    </ligand>
</feature>
<dbReference type="PROSITE" id="PS51711">
    <property type="entry name" value="G_FEOB"/>
    <property type="match status" value="1"/>
</dbReference>
<dbReference type="InterPro" id="IPR030389">
    <property type="entry name" value="G_FEOB_dom"/>
</dbReference>
<feature type="transmembrane region" description="Helical" evidence="16">
    <location>
        <begin position="715"/>
        <end position="737"/>
    </location>
</feature>
<dbReference type="EMBL" id="BLXX01000005">
    <property type="protein sequence ID" value="GFO59875.1"/>
    <property type="molecule type" value="Genomic_DNA"/>
</dbReference>
<name>A0A6V8MIN0_9BACT</name>
<evidence type="ECO:0000256" key="1">
    <source>
        <dbReference type="ARBA" id="ARBA00004429"/>
    </source>
</evidence>
<dbReference type="InterPro" id="IPR027417">
    <property type="entry name" value="P-loop_NTPase"/>
</dbReference>
<dbReference type="Gene3D" id="3.40.50.300">
    <property type="entry name" value="P-loop containing nucleotide triphosphate hydrolases"/>
    <property type="match status" value="1"/>
</dbReference>
<dbReference type="FunFam" id="3.40.50.300:FF:000426">
    <property type="entry name" value="Ferrous iron transport protein B"/>
    <property type="match status" value="1"/>
</dbReference>
<sequence>MNAQSAVKEQEPANRHGNLRPVEQRVLTIAVAGNPNAGKSTLINAIAGSRLHVGNWPGVTVEKKEASFEYQGTKIRLVDLPGTYSLSPYTQEEIIARDYLVEERPDLILNVVDATNLERNLYLTVQLMELGIPVVMALNIYDEAQAKGYRIDVAQMEKMLGIPVVPTSATKKTGLDQLLQVAVSGEKSPQLAVPHQLNYGEDIEAAAEFIAGNLRTSAPALLERYPSRWLLLKLIEGDAEVRKATNLTEETLLPEALHHLRRAHGEDLEAVLAEVRYSLATGLTREVLKKPELPRTEVTEKIDRIVLHRVFGIPIFLAAMWIMFKLTFDVSKPLADWISSMIAGPFKHWAEALLGLIHAPEWTVSLATDGVIAGTGNVLVFVPMIFAMMFFITFLEGSGYMARAAFVMDRAMHAIGLHGKSFIPMLLGFGCNVPAIYATRTLENPRDKALTALLVPLMSCGARLPVYVVFIGAFFPKNGGTVLWSLYVMGIVLAIVMGFIFKKTLFRGDAPMFIMELPPYRVPSFKSLMIHTWEKGKHFLVKAGTYILAVSIMVWFLLNLPWGVEHKRDSYLGQVGAAVAPALSPLGFGSWEASSSLIAGLVAKEIVVGTMGEIYVKKAEEKKAEKPTFAQDLQTAGSGLVKALGESVNNVTSTFGVSSLSTDEDAEKLAERTPLREELKKQFTPLAAYAFITFVLLYMPCVVAAVAMVHEFGTWKWYGIAFGYQMVLAWSMALLVYQGGKLLGFGG</sequence>
<evidence type="ECO:0000313" key="18">
    <source>
        <dbReference type="EMBL" id="GFO59875.1"/>
    </source>
</evidence>
<dbReference type="Gene3D" id="1.10.287.1770">
    <property type="match status" value="1"/>
</dbReference>
<evidence type="ECO:0000256" key="5">
    <source>
        <dbReference type="ARBA" id="ARBA00022519"/>
    </source>
</evidence>
<proteinExistence type="inferred from homology"/>
<dbReference type="NCBIfam" id="TIGR00231">
    <property type="entry name" value="small_GTP"/>
    <property type="match status" value="1"/>
</dbReference>
<dbReference type="NCBIfam" id="TIGR00437">
    <property type="entry name" value="feoB"/>
    <property type="match status" value="1"/>
</dbReference>
<evidence type="ECO:0000256" key="6">
    <source>
        <dbReference type="ARBA" id="ARBA00022692"/>
    </source>
</evidence>
<keyword evidence="5" id="KW-0997">Cell inner membrane</keyword>
<comment type="subcellular location">
    <subcellularLocation>
        <location evidence="1 16">Cell inner membrane</location>
        <topology evidence="1 16">Multi-pass membrane protein</topology>
    </subcellularLocation>
</comment>
<evidence type="ECO:0000256" key="14">
    <source>
        <dbReference type="PIRSR" id="PIRSR603373-1"/>
    </source>
</evidence>
<evidence type="ECO:0000256" key="7">
    <source>
        <dbReference type="ARBA" id="ARBA00022741"/>
    </source>
</evidence>
<feature type="binding site" evidence="14">
    <location>
        <begin position="33"/>
        <end position="40"/>
    </location>
    <ligand>
        <name>GTP</name>
        <dbReference type="ChEBI" id="CHEBI:37565"/>
        <label>1</label>
    </ligand>
</feature>
<protein>
    <recommendedName>
        <fullName evidence="13 16">Ferrous iron transport protein B</fullName>
    </recommendedName>
</protein>
<dbReference type="InterPro" id="IPR003373">
    <property type="entry name" value="Fe2_transport_prot-B"/>
</dbReference>
<evidence type="ECO:0000256" key="10">
    <source>
        <dbReference type="ARBA" id="ARBA00023065"/>
    </source>
</evidence>
<keyword evidence="15" id="KW-0460">Magnesium</keyword>